<protein>
    <submittedName>
        <fullName evidence="3">MerR family transcriptional regulator</fullName>
    </submittedName>
</protein>
<sequence>MKTAKPTFTIGELAKEFDITTRSIRFYEDQGLISPVREGQKRIYHPRDKVRLKLILRGKRLGFSLAETGRLFELYDVDKSSETQLTTILNIISEKKADLKQQLEDINVVLLELDNLEKNCLTTLKNIHNKK</sequence>
<name>A0ABQ6HIW6_9GAMM</name>
<keyword evidence="1" id="KW-0238">DNA-binding</keyword>
<dbReference type="RefSeq" id="WP_284300344.1">
    <property type="nucleotide sequence ID" value="NZ_BSSV01000008.1"/>
</dbReference>
<dbReference type="Pfam" id="PF13411">
    <property type="entry name" value="MerR_1"/>
    <property type="match status" value="1"/>
</dbReference>
<organism evidence="3 4">
    <name type="scientific">Thalassotalea loyana</name>
    <dbReference type="NCBI Taxonomy" id="280483"/>
    <lineage>
        <taxon>Bacteria</taxon>
        <taxon>Pseudomonadati</taxon>
        <taxon>Pseudomonadota</taxon>
        <taxon>Gammaproteobacteria</taxon>
        <taxon>Alteromonadales</taxon>
        <taxon>Colwelliaceae</taxon>
        <taxon>Thalassotalea</taxon>
    </lineage>
</organism>
<dbReference type="InterPro" id="IPR047057">
    <property type="entry name" value="MerR_fam"/>
</dbReference>
<dbReference type="SUPFAM" id="SSF46955">
    <property type="entry name" value="Putative DNA-binding domain"/>
    <property type="match status" value="1"/>
</dbReference>
<evidence type="ECO:0000256" key="1">
    <source>
        <dbReference type="ARBA" id="ARBA00023125"/>
    </source>
</evidence>
<dbReference type="SMART" id="SM00422">
    <property type="entry name" value="HTH_MERR"/>
    <property type="match status" value="1"/>
</dbReference>
<proteinExistence type="predicted"/>
<evidence type="ECO:0000313" key="4">
    <source>
        <dbReference type="Proteomes" id="UP001157134"/>
    </source>
</evidence>
<gene>
    <name evidence="3" type="primary">liuR</name>
    <name evidence="3" type="ORF">tloyanaT_31280</name>
</gene>
<evidence type="ECO:0000313" key="3">
    <source>
        <dbReference type="EMBL" id="GLX86875.1"/>
    </source>
</evidence>
<keyword evidence="4" id="KW-1185">Reference proteome</keyword>
<dbReference type="PANTHER" id="PTHR30204">
    <property type="entry name" value="REDOX-CYCLING DRUG-SENSING TRANSCRIPTIONAL ACTIVATOR SOXR"/>
    <property type="match status" value="1"/>
</dbReference>
<dbReference type="Proteomes" id="UP001157134">
    <property type="component" value="Unassembled WGS sequence"/>
</dbReference>
<dbReference type="EMBL" id="BSSV01000008">
    <property type="protein sequence ID" value="GLX86875.1"/>
    <property type="molecule type" value="Genomic_DNA"/>
</dbReference>
<dbReference type="PROSITE" id="PS50937">
    <property type="entry name" value="HTH_MERR_2"/>
    <property type="match status" value="1"/>
</dbReference>
<evidence type="ECO:0000259" key="2">
    <source>
        <dbReference type="PROSITE" id="PS50937"/>
    </source>
</evidence>
<dbReference type="CDD" id="cd04776">
    <property type="entry name" value="HTH_GnyR"/>
    <property type="match status" value="1"/>
</dbReference>
<reference evidence="3 4" key="1">
    <citation type="submission" date="2023-03" db="EMBL/GenBank/DDBJ databases">
        <title>Thalassotalea loyana LMG 22536T draft genome sequence.</title>
        <authorList>
            <person name="Sawabe T."/>
        </authorList>
    </citation>
    <scope>NUCLEOTIDE SEQUENCE [LARGE SCALE GENOMIC DNA]</scope>
    <source>
        <strain evidence="3 4">LMG 22536</strain>
    </source>
</reference>
<dbReference type="Gene3D" id="1.10.1660.10">
    <property type="match status" value="1"/>
</dbReference>
<feature type="domain" description="HTH merR-type" evidence="2">
    <location>
        <begin position="7"/>
        <end position="74"/>
    </location>
</feature>
<dbReference type="InterPro" id="IPR009061">
    <property type="entry name" value="DNA-bd_dom_put_sf"/>
</dbReference>
<accession>A0ABQ6HIW6</accession>
<dbReference type="PANTHER" id="PTHR30204:SF58">
    <property type="entry name" value="HTH-TYPE TRANSCRIPTIONAL REGULATOR YFMP"/>
    <property type="match status" value="1"/>
</dbReference>
<comment type="caution">
    <text evidence="3">The sequence shown here is derived from an EMBL/GenBank/DDBJ whole genome shotgun (WGS) entry which is preliminary data.</text>
</comment>
<dbReference type="InterPro" id="IPR000551">
    <property type="entry name" value="MerR-type_HTH_dom"/>
</dbReference>